<dbReference type="Gene3D" id="1.10.1300.10">
    <property type="entry name" value="3'5'-cyclic nucleotide phosphodiesterase, catalytic domain"/>
    <property type="match status" value="1"/>
</dbReference>
<evidence type="ECO:0000313" key="6">
    <source>
        <dbReference type="EMBL" id="KAL0639143.1"/>
    </source>
</evidence>
<evidence type="ECO:0000259" key="5">
    <source>
        <dbReference type="PROSITE" id="PS51845"/>
    </source>
</evidence>
<dbReference type="PROSITE" id="PS51845">
    <property type="entry name" value="PDEASE_I_2"/>
    <property type="match status" value="1"/>
</dbReference>
<dbReference type="InterPro" id="IPR036971">
    <property type="entry name" value="PDEase_catalytic_dom_sf"/>
</dbReference>
<sequence>MIMYPAEYNVVYVDRRARHDRVQHREDFLPSPISSGPESYDGSDGVQEEHEEVVQNLQCLLSIFSSVSICASGSSCISLLLDLDKNDPTPTLVLLDIPWEPQPGEEMSGHEGRHDSGVAAADMIYGLPLLKFICIEVENRRMSGLVVPIAFLVNRDDSAINGLSNGQPFWSNEKPHLIEARELECIDCGAVDVMMSPIPKDKAKALYVHCHRARRNVQKSRKVSWVGVDERADEQKPAREASEYAYLREKMVSELMMDICKPKKTVFVHRGNQPRIPSGRMEVIRRSIGSWCFSAHDFTDEELVVCASLMLEHALQVPEVEEFRIPSDKIMDFLTACRASYNPKIPYHNFRHVVDVLQAVFYFLLRLEALPAFTYGDGPVARVSQRSLSNILTPLDALTLLVVAIGHDVGHPGVNNAFLITLKAPLAQVYNDRSVLESFHCAAFSQVLRKYWPKCLEMRKAMIDMILATDMGLHFEYMGKLEKMKKKFDEDGGSGSWDNKVISEHKTLICALLIKCADISNVVSKSS</sequence>
<dbReference type="InterPro" id="IPR023174">
    <property type="entry name" value="PDEase_CS"/>
</dbReference>
<name>A0ABR3GTJ1_9PEZI</name>
<evidence type="ECO:0000256" key="3">
    <source>
        <dbReference type="RuleBase" id="RU363067"/>
    </source>
</evidence>
<dbReference type="PROSITE" id="PS00126">
    <property type="entry name" value="PDEASE_I_1"/>
    <property type="match status" value="1"/>
</dbReference>
<keyword evidence="7" id="KW-1185">Reference proteome</keyword>
<feature type="region of interest" description="Disordered" evidence="4">
    <location>
        <begin position="23"/>
        <end position="44"/>
    </location>
</feature>
<dbReference type="CDD" id="cd00077">
    <property type="entry name" value="HDc"/>
    <property type="match status" value="1"/>
</dbReference>
<reference evidence="6 7" key="1">
    <citation type="submission" date="2024-02" db="EMBL/GenBank/DDBJ databases">
        <title>Discinaceae phylogenomics.</title>
        <authorList>
            <person name="Dirks A.C."/>
            <person name="James T.Y."/>
        </authorList>
    </citation>
    <scope>NUCLEOTIDE SEQUENCE [LARGE SCALE GENOMIC DNA]</scope>
    <source>
        <strain evidence="6 7">ACD0624</strain>
    </source>
</reference>
<evidence type="ECO:0000256" key="2">
    <source>
        <dbReference type="ARBA" id="ARBA00022801"/>
    </source>
</evidence>
<keyword evidence="1 3" id="KW-0479">Metal-binding</keyword>
<proteinExistence type="inferred from homology"/>
<dbReference type="InterPro" id="IPR002073">
    <property type="entry name" value="PDEase_catalytic_dom"/>
</dbReference>
<evidence type="ECO:0000313" key="7">
    <source>
        <dbReference type="Proteomes" id="UP001447188"/>
    </source>
</evidence>
<dbReference type="GO" id="GO:0004114">
    <property type="term" value="F:3',5'-cyclic-nucleotide phosphodiesterase activity"/>
    <property type="evidence" value="ECO:0007669"/>
    <property type="project" value="UniProtKB-EC"/>
</dbReference>
<gene>
    <name evidence="6" type="primary">PDE2</name>
    <name evidence="6" type="ORF">Q9L58_001829</name>
</gene>
<dbReference type="Proteomes" id="UP001447188">
    <property type="component" value="Unassembled WGS sequence"/>
</dbReference>
<dbReference type="EC" id="3.1.4.-" evidence="3"/>
<protein>
    <recommendedName>
        <fullName evidence="3">Phosphodiesterase</fullName>
        <ecNumber evidence="3">3.1.4.-</ecNumber>
    </recommendedName>
</protein>
<dbReference type="SUPFAM" id="SSF109604">
    <property type="entry name" value="HD-domain/PDEase-like"/>
    <property type="match status" value="1"/>
</dbReference>
<organism evidence="6 7">
    <name type="scientific">Discina gigas</name>
    <dbReference type="NCBI Taxonomy" id="1032678"/>
    <lineage>
        <taxon>Eukaryota</taxon>
        <taxon>Fungi</taxon>
        <taxon>Dikarya</taxon>
        <taxon>Ascomycota</taxon>
        <taxon>Pezizomycotina</taxon>
        <taxon>Pezizomycetes</taxon>
        <taxon>Pezizales</taxon>
        <taxon>Discinaceae</taxon>
        <taxon>Discina</taxon>
    </lineage>
</organism>
<feature type="domain" description="PDEase" evidence="5">
    <location>
        <begin position="269"/>
        <end position="527"/>
    </location>
</feature>
<dbReference type="EMBL" id="JBBBZM010000014">
    <property type="protein sequence ID" value="KAL0639143.1"/>
    <property type="molecule type" value="Genomic_DNA"/>
</dbReference>
<keyword evidence="2 3" id="KW-0378">Hydrolase</keyword>
<evidence type="ECO:0000256" key="1">
    <source>
        <dbReference type="ARBA" id="ARBA00022723"/>
    </source>
</evidence>
<dbReference type="Pfam" id="PF00233">
    <property type="entry name" value="PDEase_I"/>
    <property type="match status" value="1"/>
</dbReference>
<comment type="similarity">
    <text evidence="3">Belongs to the cyclic nucleotide phosphodiesterase family.</text>
</comment>
<dbReference type="PANTHER" id="PTHR11347">
    <property type="entry name" value="CYCLIC NUCLEOTIDE PHOSPHODIESTERASE"/>
    <property type="match status" value="1"/>
</dbReference>
<comment type="caution">
    <text evidence="6">The sequence shown here is derived from an EMBL/GenBank/DDBJ whole genome shotgun (WGS) entry which is preliminary data.</text>
</comment>
<accession>A0ABR3GTJ1</accession>
<comment type="cofactor">
    <cofactor evidence="3">
        <name>a divalent metal cation</name>
        <dbReference type="ChEBI" id="CHEBI:60240"/>
    </cofactor>
    <text evidence="3">Binds 2 divalent metal cations per subunit. Site 1 may preferentially bind zinc ions, while site 2 has a preference for magnesium and/or manganese ions.</text>
</comment>
<dbReference type="InterPro" id="IPR003607">
    <property type="entry name" value="HD/PDEase_dom"/>
</dbReference>
<evidence type="ECO:0000256" key="4">
    <source>
        <dbReference type="SAM" id="MobiDB-lite"/>
    </source>
</evidence>